<sequence length="49" mass="5583">MTMNRGQRGEAIAFKPFQNTHISLSTHVQVLTRATYILTQQSFLHPTPN</sequence>
<keyword evidence="2" id="KW-1185">Reference proteome</keyword>
<dbReference type="EMBL" id="JAGKHQ010000020">
    <property type="protein sequence ID" value="KAG7480061.1"/>
    <property type="molecule type" value="Genomic_DNA"/>
</dbReference>
<name>A0AAV6PYT4_SOLSE</name>
<protein>
    <submittedName>
        <fullName evidence="1">Uncharacterized protein</fullName>
    </submittedName>
</protein>
<evidence type="ECO:0000313" key="1">
    <source>
        <dbReference type="EMBL" id="KAG7480061.1"/>
    </source>
</evidence>
<proteinExistence type="predicted"/>
<accession>A0AAV6PYT4</accession>
<dbReference type="Proteomes" id="UP000693946">
    <property type="component" value="Linkage Group LG8"/>
</dbReference>
<gene>
    <name evidence="1" type="ORF">JOB18_042170</name>
</gene>
<reference evidence="1 2" key="1">
    <citation type="journal article" date="2021" name="Sci. Rep.">
        <title>Chromosome anchoring in Senegalese sole (Solea senegalensis) reveals sex-associated markers and genome rearrangements in flatfish.</title>
        <authorList>
            <person name="Guerrero-Cozar I."/>
            <person name="Gomez-Garrido J."/>
            <person name="Berbel C."/>
            <person name="Martinez-Blanch J.F."/>
            <person name="Alioto T."/>
            <person name="Claros M.G."/>
            <person name="Gagnaire P.A."/>
            <person name="Manchado M."/>
        </authorList>
    </citation>
    <scope>NUCLEOTIDE SEQUENCE [LARGE SCALE GENOMIC DNA]</scope>
    <source>
        <strain evidence="1">Sse05_10M</strain>
    </source>
</reference>
<evidence type="ECO:0000313" key="2">
    <source>
        <dbReference type="Proteomes" id="UP000693946"/>
    </source>
</evidence>
<dbReference type="AlphaFoldDB" id="A0AAV6PYT4"/>
<organism evidence="1 2">
    <name type="scientific">Solea senegalensis</name>
    <name type="common">Senegalese sole</name>
    <dbReference type="NCBI Taxonomy" id="28829"/>
    <lineage>
        <taxon>Eukaryota</taxon>
        <taxon>Metazoa</taxon>
        <taxon>Chordata</taxon>
        <taxon>Craniata</taxon>
        <taxon>Vertebrata</taxon>
        <taxon>Euteleostomi</taxon>
        <taxon>Actinopterygii</taxon>
        <taxon>Neopterygii</taxon>
        <taxon>Teleostei</taxon>
        <taxon>Neoteleostei</taxon>
        <taxon>Acanthomorphata</taxon>
        <taxon>Carangaria</taxon>
        <taxon>Pleuronectiformes</taxon>
        <taxon>Pleuronectoidei</taxon>
        <taxon>Soleidae</taxon>
        <taxon>Solea</taxon>
    </lineage>
</organism>
<comment type="caution">
    <text evidence="1">The sequence shown here is derived from an EMBL/GenBank/DDBJ whole genome shotgun (WGS) entry which is preliminary data.</text>
</comment>